<name>A0A1X7EDE8_9PROT</name>
<evidence type="ECO:0000313" key="2">
    <source>
        <dbReference type="Proteomes" id="UP000192936"/>
    </source>
</evidence>
<gene>
    <name evidence="1" type="ORF">SAMN02982917_1552</name>
</gene>
<dbReference type="STRING" id="286727.SAMN02982917_1552"/>
<accession>A0A1X7EDE8</accession>
<sequence>MEGYGASSHWKVKGPIDADLPFHEQNTGWGVRVLTLSRQQKGTAPLTRLTIAEAQSRVSHLLTHDVVEDLRAVEYETPPLADAPSATPLAELRRAEVGFSHAPGAPDCIYRIGAFGDSLLMRLQLNVWRFVAIYQVPVKDPIDSNTIAPHFERWAIGAGHAGWTIGWRDGVDPWNHDLRVVETYCYAMLPESFLDEPLTQLYWRTDLLQMTRAFMLEARRMGIRLSAPDTV</sequence>
<reference evidence="1 2" key="1">
    <citation type="submission" date="2017-04" db="EMBL/GenBank/DDBJ databases">
        <authorList>
            <person name="Afonso C.L."/>
            <person name="Miller P.J."/>
            <person name="Scott M.A."/>
            <person name="Spackman E."/>
            <person name="Goraichik I."/>
            <person name="Dimitrov K.M."/>
            <person name="Suarez D.L."/>
            <person name="Swayne D.E."/>
        </authorList>
    </citation>
    <scope>NUCLEOTIDE SEQUENCE [LARGE SCALE GENOMIC DNA]</scope>
    <source>
        <strain evidence="1 2">A2P</strain>
    </source>
</reference>
<dbReference type="EMBL" id="FXAK01000002">
    <property type="protein sequence ID" value="SMF31971.1"/>
    <property type="molecule type" value="Genomic_DNA"/>
</dbReference>
<dbReference type="AlphaFoldDB" id="A0A1X7EDE8"/>
<protein>
    <submittedName>
        <fullName evidence="1">Uncharacterized protein</fullName>
    </submittedName>
</protein>
<dbReference type="Proteomes" id="UP000192936">
    <property type="component" value="Unassembled WGS sequence"/>
</dbReference>
<evidence type="ECO:0000313" key="1">
    <source>
        <dbReference type="EMBL" id="SMF31971.1"/>
    </source>
</evidence>
<proteinExistence type="predicted"/>
<organism evidence="1 2">
    <name type="scientific">Azospirillum oryzae</name>
    <dbReference type="NCBI Taxonomy" id="286727"/>
    <lineage>
        <taxon>Bacteria</taxon>
        <taxon>Pseudomonadati</taxon>
        <taxon>Pseudomonadota</taxon>
        <taxon>Alphaproteobacteria</taxon>
        <taxon>Rhodospirillales</taxon>
        <taxon>Azospirillaceae</taxon>
        <taxon>Azospirillum</taxon>
    </lineage>
</organism>